<feature type="compositionally biased region" description="Low complexity" evidence="2">
    <location>
        <begin position="27"/>
        <end position="47"/>
    </location>
</feature>
<dbReference type="InterPro" id="IPR032226">
    <property type="entry name" value="TNRC6_PABC-bd"/>
</dbReference>
<dbReference type="PROSITE" id="PS50076">
    <property type="entry name" value="DNAJ_2"/>
    <property type="match status" value="1"/>
</dbReference>
<dbReference type="InterPro" id="IPR052068">
    <property type="entry name" value="GW182_domain"/>
</dbReference>
<evidence type="ECO:0000259" key="4">
    <source>
        <dbReference type="PROSITE" id="PS50076"/>
    </source>
</evidence>
<dbReference type="SUPFAM" id="SSF46934">
    <property type="entry name" value="UBA-like"/>
    <property type="match status" value="1"/>
</dbReference>
<feature type="compositionally biased region" description="Low complexity" evidence="2">
    <location>
        <begin position="475"/>
        <end position="496"/>
    </location>
</feature>
<dbReference type="Gene3D" id="3.30.70.330">
    <property type="match status" value="1"/>
</dbReference>
<feature type="region of interest" description="Disordered" evidence="2">
    <location>
        <begin position="765"/>
        <end position="1185"/>
    </location>
</feature>
<dbReference type="PANTHER" id="PTHR13020">
    <property type="entry name" value="TRINUCLEOTIDE REPEAT-CONTAINING GENE 6"/>
    <property type="match status" value="1"/>
</dbReference>
<feature type="compositionally biased region" description="Gly residues" evidence="2">
    <location>
        <begin position="1808"/>
        <end position="1828"/>
    </location>
</feature>
<dbReference type="PANTHER" id="PTHR13020:SF25">
    <property type="entry name" value="PROTEIN GAWKY"/>
    <property type="match status" value="1"/>
</dbReference>
<dbReference type="CDD" id="cd06257">
    <property type="entry name" value="DnaJ"/>
    <property type="match status" value="1"/>
</dbReference>
<evidence type="ECO:0000256" key="1">
    <source>
        <dbReference type="SAM" id="Coils"/>
    </source>
</evidence>
<dbReference type="GO" id="GO:0035195">
    <property type="term" value="P:miRNA-mediated post-transcriptional gene silencing"/>
    <property type="evidence" value="ECO:0000318"/>
    <property type="project" value="GO_Central"/>
</dbReference>
<feature type="compositionally biased region" description="Basic and acidic residues" evidence="2">
    <location>
        <begin position="352"/>
        <end position="363"/>
    </location>
</feature>
<proteinExistence type="predicted"/>
<dbReference type="GO" id="GO:0035278">
    <property type="term" value="P:miRNA-mediated gene silencing by inhibition of translation"/>
    <property type="evidence" value="ECO:0007669"/>
    <property type="project" value="InterPro"/>
</dbReference>
<evidence type="ECO:0000259" key="3">
    <source>
        <dbReference type="PROSITE" id="PS50030"/>
    </source>
</evidence>
<dbReference type="InterPro" id="IPR035979">
    <property type="entry name" value="RBD_domain_sf"/>
</dbReference>
<dbReference type="InterPro" id="IPR015940">
    <property type="entry name" value="UBA"/>
</dbReference>
<feature type="compositionally biased region" description="Low complexity" evidence="2">
    <location>
        <begin position="364"/>
        <end position="385"/>
    </location>
</feature>
<feature type="region of interest" description="Disordered" evidence="2">
    <location>
        <begin position="583"/>
        <end position="603"/>
    </location>
</feature>
<feature type="region of interest" description="Disordered" evidence="2">
    <location>
        <begin position="1955"/>
        <end position="2103"/>
    </location>
</feature>
<dbReference type="InterPro" id="IPR041917">
    <property type="entry name" value="TNR6C_UBA"/>
</dbReference>
<feature type="compositionally biased region" description="Polar residues" evidence="2">
    <location>
        <begin position="1156"/>
        <end position="1168"/>
    </location>
</feature>
<feature type="compositionally biased region" description="Polar residues" evidence="2">
    <location>
        <begin position="834"/>
        <end position="843"/>
    </location>
</feature>
<keyword evidence="5" id="KW-1185">Reference proteome</keyword>
<feature type="compositionally biased region" description="Polar residues" evidence="2">
    <location>
        <begin position="1744"/>
        <end position="1755"/>
    </location>
</feature>
<feature type="compositionally biased region" description="Low complexity" evidence="2">
    <location>
        <begin position="513"/>
        <end position="527"/>
    </location>
</feature>
<feature type="compositionally biased region" description="Polar residues" evidence="2">
    <location>
        <begin position="1617"/>
        <end position="1635"/>
    </location>
</feature>
<dbReference type="SUPFAM" id="SSF54928">
    <property type="entry name" value="RNA-binding domain, RBD"/>
    <property type="match status" value="1"/>
</dbReference>
<dbReference type="PROSITE" id="PS50030">
    <property type="entry name" value="UBA"/>
    <property type="match status" value="1"/>
</dbReference>
<feature type="compositionally biased region" description="Basic and acidic residues" evidence="2">
    <location>
        <begin position="497"/>
        <end position="511"/>
    </location>
</feature>
<feature type="compositionally biased region" description="Basic and acidic residues" evidence="2">
    <location>
        <begin position="447"/>
        <end position="456"/>
    </location>
</feature>
<dbReference type="GO" id="GO:0000932">
    <property type="term" value="C:P-body"/>
    <property type="evidence" value="ECO:0000318"/>
    <property type="project" value="GO_Central"/>
</dbReference>
<dbReference type="Proteomes" id="UP000001554">
    <property type="component" value="Unplaced"/>
</dbReference>
<dbReference type="CDD" id="cd12435">
    <property type="entry name" value="RRM_GW182_like"/>
    <property type="match status" value="1"/>
</dbReference>
<dbReference type="GO" id="GO:0003676">
    <property type="term" value="F:nucleic acid binding"/>
    <property type="evidence" value="ECO:0007669"/>
    <property type="project" value="InterPro"/>
</dbReference>
<feature type="region of interest" description="Disordered" evidence="2">
    <location>
        <begin position="1785"/>
        <end position="1828"/>
    </location>
</feature>
<feature type="region of interest" description="Disordered" evidence="2">
    <location>
        <begin position="1335"/>
        <end position="1377"/>
    </location>
</feature>
<dbReference type="Pfam" id="PF16608">
    <property type="entry name" value="TNRC6-PABC_bdg"/>
    <property type="match status" value="1"/>
</dbReference>
<feature type="region of interest" description="Disordered" evidence="2">
    <location>
        <begin position="1545"/>
        <end position="1682"/>
    </location>
</feature>
<feature type="compositionally biased region" description="Basic and acidic residues" evidence="2">
    <location>
        <begin position="920"/>
        <end position="931"/>
    </location>
</feature>
<dbReference type="InterPro" id="IPR009060">
    <property type="entry name" value="UBA-like_sf"/>
</dbReference>
<feature type="region of interest" description="Disordered" evidence="2">
    <location>
        <begin position="1509"/>
        <end position="1530"/>
    </location>
</feature>
<feature type="coiled-coil region" evidence="1">
    <location>
        <begin position="1441"/>
        <end position="1500"/>
    </location>
</feature>
<keyword evidence="1" id="KW-0175">Coiled coil</keyword>
<evidence type="ECO:0000313" key="5">
    <source>
        <dbReference type="Proteomes" id="UP000001554"/>
    </source>
</evidence>
<dbReference type="SMART" id="SM00165">
    <property type="entry name" value="UBA"/>
    <property type="match status" value="1"/>
</dbReference>
<feature type="compositionally biased region" description="Basic and acidic residues" evidence="2">
    <location>
        <begin position="255"/>
        <end position="324"/>
    </location>
</feature>
<dbReference type="SMART" id="SM00271">
    <property type="entry name" value="DnaJ"/>
    <property type="match status" value="1"/>
</dbReference>
<feature type="compositionally biased region" description="Basic and acidic residues" evidence="2">
    <location>
        <begin position="1021"/>
        <end position="1033"/>
    </location>
</feature>
<dbReference type="InterPro" id="IPR001623">
    <property type="entry name" value="DnaJ_domain"/>
</dbReference>
<dbReference type="RefSeq" id="XP_035664315.1">
    <property type="nucleotide sequence ID" value="XM_035808422.1"/>
</dbReference>
<dbReference type="GO" id="GO:0060213">
    <property type="term" value="P:positive regulation of nuclear-transcribed mRNA poly(A) tail shortening"/>
    <property type="evidence" value="ECO:0000318"/>
    <property type="project" value="GO_Central"/>
</dbReference>
<dbReference type="PRINTS" id="PR00625">
    <property type="entry name" value="JDOMAIN"/>
</dbReference>
<feature type="compositionally biased region" description="Basic and acidic residues" evidence="2">
    <location>
        <begin position="1515"/>
        <end position="1530"/>
    </location>
</feature>
<reference evidence="6" key="1">
    <citation type="submission" date="2025-08" db="UniProtKB">
        <authorList>
            <consortium name="RefSeq"/>
        </authorList>
    </citation>
    <scope>IDENTIFICATION</scope>
    <source>
        <strain evidence="6">S238N-H82</strain>
        <tissue evidence="6">Testes</tissue>
    </source>
</reference>
<feature type="compositionally biased region" description="Low complexity" evidence="2">
    <location>
        <begin position="1335"/>
        <end position="1345"/>
    </location>
</feature>
<evidence type="ECO:0000256" key="2">
    <source>
        <dbReference type="SAM" id="MobiDB-lite"/>
    </source>
</evidence>
<dbReference type="CDD" id="cd14283">
    <property type="entry name" value="UBA_TNR6C"/>
    <property type="match status" value="1"/>
</dbReference>
<dbReference type="OMA" id="DSQANTW"/>
<dbReference type="KEGG" id="bfo:118407867"/>
<feature type="region of interest" description="Disordered" evidence="2">
    <location>
        <begin position="27"/>
        <end position="60"/>
    </location>
</feature>
<feature type="compositionally biased region" description="Polar residues" evidence="2">
    <location>
        <begin position="589"/>
        <end position="603"/>
    </location>
</feature>
<feature type="compositionally biased region" description="Low complexity" evidence="2">
    <location>
        <begin position="1636"/>
        <end position="1657"/>
    </location>
</feature>
<feature type="compositionally biased region" description="Low complexity" evidence="2">
    <location>
        <begin position="1756"/>
        <end position="1770"/>
    </location>
</feature>
<gene>
    <name evidence="6" type="primary">LOC118407867</name>
</gene>
<organism evidence="5 6">
    <name type="scientific">Branchiostoma floridae</name>
    <name type="common">Florida lancelet</name>
    <name type="synonym">Amphioxus</name>
    <dbReference type="NCBI Taxonomy" id="7739"/>
    <lineage>
        <taxon>Eukaryota</taxon>
        <taxon>Metazoa</taxon>
        <taxon>Chordata</taxon>
        <taxon>Cephalochordata</taxon>
        <taxon>Leptocardii</taxon>
        <taxon>Amphioxiformes</taxon>
        <taxon>Branchiostomatidae</taxon>
        <taxon>Branchiostoma</taxon>
    </lineage>
</organism>
<feature type="compositionally biased region" description="Polar residues" evidence="2">
    <location>
        <begin position="1994"/>
        <end position="2006"/>
    </location>
</feature>
<evidence type="ECO:0000313" key="6">
    <source>
        <dbReference type="RefSeq" id="XP_035664315.1"/>
    </source>
</evidence>
<feature type="compositionally biased region" description="Basic and acidic residues" evidence="2">
    <location>
        <begin position="1249"/>
        <end position="1261"/>
    </location>
</feature>
<dbReference type="SUPFAM" id="SSF46565">
    <property type="entry name" value="Chaperone J-domain"/>
    <property type="match status" value="1"/>
</dbReference>
<feature type="region of interest" description="Disordered" evidence="2">
    <location>
        <begin position="221"/>
        <end position="555"/>
    </location>
</feature>
<feature type="region of interest" description="Disordered" evidence="2">
    <location>
        <begin position="1246"/>
        <end position="1293"/>
    </location>
</feature>
<feature type="compositionally biased region" description="Polar residues" evidence="2">
    <location>
        <begin position="765"/>
        <end position="779"/>
    </location>
</feature>
<name>A0A9J7HRA0_BRAFL</name>
<protein>
    <submittedName>
        <fullName evidence="6">Trinucleotide repeat-containing gene 6A protein-like isoform X1</fullName>
    </submittedName>
</protein>
<dbReference type="GO" id="GO:0005654">
    <property type="term" value="C:nucleoplasm"/>
    <property type="evidence" value="ECO:0000318"/>
    <property type="project" value="GO_Central"/>
</dbReference>
<accession>A0A9J7HRA0</accession>
<dbReference type="InterPro" id="IPR012677">
    <property type="entry name" value="Nucleotide-bd_a/b_plait_sf"/>
</dbReference>
<feature type="compositionally biased region" description="Polar residues" evidence="2">
    <location>
        <begin position="528"/>
        <end position="555"/>
    </location>
</feature>
<dbReference type="InterPro" id="IPR036869">
    <property type="entry name" value="J_dom_sf"/>
</dbReference>
<feature type="compositionally biased region" description="Gly residues" evidence="2">
    <location>
        <begin position="934"/>
        <end position="945"/>
    </location>
</feature>
<dbReference type="InterPro" id="IPR033503">
    <property type="entry name" value="GW182_RRM"/>
</dbReference>
<feature type="compositionally biased region" description="Low complexity" evidence="2">
    <location>
        <begin position="1116"/>
        <end position="1130"/>
    </location>
</feature>
<feature type="domain" description="J" evidence="4">
    <location>
        <begin position="68"/>
        <end position="136"/>
    </location>
</feature>
<feature type="compositionally biased region" description="Gly residues" evidence="2">
    <location>
        <begin position="1350"/>
        <end position="1361"/>
    </location>
</feature>
<dbReference type="GeneID" id="118407867"/>
<feature type="compositionally biased region" description="Basic and acidic residues" evidence="2">
    <location>
        <begin position="1669"/>
        <end position="1681"/>
    </location>
</feature>
<feature type="compositionally biased region" description="Polar residues" evidence="2">
    <location>
        <begin position="2040"/>
        <end position="2064"/>
    </location>
</feature>
<dbReference type="Pfam" id="PF00627">
    <property type="entry name" value="UBA"/>
    <property type="match status" value="1"/>
</dbReference>
<dbReference type="Gene3D" id="1.10.8.10">
    <property type="entry name" value="DNA helicase RuvA subunit, C-terminal domain"/>
    <property type="match status" value="1"/>
</dbReference>
<feature type="compositionally biased region" description="Basic and acidic residues" evidence="2">
    <location>
        <begin position="1573"/>
        <end position="1584"/>
    </location>
</feature>
<feature type="compositionally biased region" description="Low complexity" evidence="2">
    <location>
        <begin position="1955"/>
        <end position="1968"/>
    </location>
</feature>
<feature type="compositionally biased region" description="Polar residues" evidence="2">
    <location>
        <begin position="1036"/>
        <end position="1052"/>
    </location>
</feature>
<dbReference type="OrthoDB" id="5919166at2759"/>
<dbReference type="Pfam" id="PF00226">
    <property type="entry name" value="DnaJ"/>
    <property type="match status" value="1"/>
</dbReference>
<feature type="domain" description="UBA" evidence="3">
    <location>
        <begin position="1193"/>
        <end position="1233"/>
    </location>
</feature>
<feature type="region of interest" description="Disordered" evidence="2">
    <location>
        <begin position="1744"/>
        <end position="1770"/>
    </location>
</feature>
<feature type="compositionally biased region" description="Low complexity" evidence="2">
    <location>
        <begin position="969"/>
        <end position="990"/>
    </location>
</feature>
<sequence>MPGAVRQECAGYKVNTSAILSSLGLPTSLSSQGKFSKPFSSPSSSEKSPTDGRAVKRSTSMASDDIDNCYDILGIEPNASESEIQKAYLTVAIQYHPDKTENQDGKNSATFEKINAAYRELIPDEDAENVDSDQIFFNLLEELLLSDSEVTDVYSWFCQPSPGFSPDDMYIDDVDDDAAERGFDTFMDIVHNRRLNGKQVPEGFTDEKLSYLKDTLAEEKEAHKRENAKRQNSKKSKTVLPVPVAKPKPKSKKQLKAEQRRREKEMEEIAHDLKEKAKEEELRAEKKKQQELEKQQRLEEEYIKAAQEEKKRKEKEAEELRLQMEEEEEQRQEEERRKREEKKKKQQQLKAKAQELKAKEAESAKSQPSQAQPAQQAAKRPSSAQGQQPPRYPREVPPRFQQQAQKQQHHKQKQQGGQGKKQQDYYKGSGDNDFSMWNDTGSSWDRVVVDGKDKESWPSLNNESETTSEVDDSLSNAGSDKSASNSSSLQGLSQHSDGQRDDSSLSPRDTDLSSGNATPSASSSGPNDTITNANPRGMNGNTDSVWGSSSAKTVSTSGTMNVWGMQGAATSVSNVNSSVWGGNPHGFPNVQNNVNSVARDANSGTSNSMFMGMWDTDSNSDGNYQQNVLQLGRKEAAQQQPPPHVFGVHNALPQTINNPGSGPNTQNYGNPQVNANAAMESAKCELLPVSNGWLGGFSTAGEPNPGAPGHNLVDGPAGHGVGMPPASNPGNTSAASTNPLFGGSNMNTSVAGTADSANAANITTNMGNNPGNQSRTEPNAWSRPLSGADWGNPGRAWGNTNPTPGVGGSGWGSPPPQMPSAAPQVGPSGWGDSNPRSQENSWANAAKKGMAPENFTNGAKTLARPNPDSELRAKIDSTTSWGKTPIKQDTAWAVADSPEEKRADDGTAIWGRPSVASGGRDWDDKNWDDNKGSSWGGGGGGGGGPAQPPPPARVDNGTAVWGRNQRGSTSTSPPTAPTTTTITVTTTNPIPAGPTGWEEPSPPTMRRMMEVDNGTAAWGDPEAHNRRVSELGKRGQQLSVSALQNTTAQMNVPKSPDTGTKGWSEPPPPPPSAFKPSGWGDTPTSVGSPYDKGTSIWGGKTSSSSWGDPGDAAWGTSTSSTTHSKSGSESMQDGWGTEGEGGSTPGWEEDEAFGTWSVSASQESNSSYGSGGWTNVGGKKKVSAKPVVKDPSVWNNRQLKQLVDMGFPREDAEKALKTNNNNLESAIGTLFSYFHPGVLLQKNGVESNSHLDSDSGKDRNTNRVLPVGRQKRYSSRADDQIPVTSHDEDDSSAFIPISQPNQILKNPSPIPPGQQAGLNKQGVNYNFSLNQNSGAMSSITSSSATPTLPKGGGGGGGGGVGFNPQQPLTPPMNPNQPIRGQMNPLVFQQQMQQHMQMLQMAARNGFLNQALLNPQVAAAASANSGPMSQQVTSLTPQQLKLVQQLLQLSQLQNQQKVLNQQLLQYQGQQGGTGKGSLNHLQRQQQELAMLIQQMQQQIVNQQRLIAQQSLMQQKQKPDHHFGVEPRDQERVGNNVTSALGNLNMNVDAGMKEPPLSQPTMQSRLNQWKHPSHQPREDSNDDFGRKPGAIGRSRSQNNSTHGYGGGPYDSFPTDDPLNHTTVTSPIMSTQSDTWSAISPSPTDASSRSSSQQWSSAIDADLSSMLPPEFKPGEPWKGLKDYANDPDVTPGSVARSISLNMVKDSDILKLTGEQYKSSKDDPASSTSALLSSTTWSFSGSSLYSNTSASGSNKGNVKSTWSSSSPLSPSAYPPSTITNEIWRAPLPSKKGVMPARPPPGLNVTKSSMWSSGGGGGRGSSGEYNVGGSGGSGGSGWGSGELLYPIGSFPSMWSGGDTAPPGRQAPSNWLILKNLTPQPNGMSPSLWQIDGSTLRTLCMQHGPLLTFHLNLSQGCALVCYMSKEEAAKAQKSLHTCVLGNTTILADFISEDEARRLFEQNNSQAASSSSSSDRYSDRYGPSYGGRGDAQHYIGRGDGQTYSSRGENQSYGSRGENRTYGGRGEAQAYGRRNDPPPFSGPPSDSHWNGSSSVGGLSSMIPGNSMWSIQAGSSGGGGWGTGNDTDSRGVVSPNALSTLLPGDLLGGENM</sequence>
<dbReference type="Gene3D" id="1.10.287.110">
    <property type="entry name" value="DnaJ domain"/>
    <property type="match status" value="1"/>
</dbReference>